<organism evidence="1 2">
    <name type="scientific">Arctium lappa</name>
    <name type="common">Greater burdock</name>
    <name type="synonym">Lappa major</name>
    <dbReference type="NCBI Taxonomy" id="4217"/>
    <lineage>
        <taxon>Eukaryota</taxon>
        <taxon>Viridiplantae</taxon>
        <taxon>Streptophyta</taxon>
        <taxon>Embryophyta</taxon>
        <taxon>Tracheophyta</taxon>
        <taxon>Spermatophyta</taxon>
        <taxon>Magnoliopsida</taxon>
        <taxon>eudicotyledons</taxon>
        <taxon>Gunneridae</taxon>
        <taxon>Pentapetalae</taxon>
        <taxon>asterids</taxon>
        <taxon>campanulids</taxon>
        <taxon>Asterales</taxon>
        <taxon>Asteraceae</taxon>
        <taxon>Carduoideae</taxon>
        <taxon>Cardueae</taxon>
        <taxon>Arctiinae</taxon>
        <taxon>Arctium</taxon>
    </lineage>
</organism>
<name>A0ACB9CQ21_ARCLA</name>
<sequence length="82" mass="9325">MGILRLPSLIANTKHFTKLQSLCNRNHSDVSEGNPHLEDILIILKENPTSKDFGHFGIWALYFGYLDYIKVLEIDLGIILAE</sequence>
<dbReference type="EMBL" id="CM042050">
    <property type="protein sequence ID" value="KAI3736331.1"/>
    <property type="molecule type" value="Genomic_DNA"/>
</dbReference>
<comment type="caution">
    <text evidence="1">The sequence shown here is derived from an EMBL/GenBank/DDBJ whole genome shotgun (WGS) entry which is preliminary data.</text>
</comment>
<accession>A0ACB9CQ21</accession>
<keyword evidence="2" id="KW-1185">Reference proteome</keyword>
<reference evidence="2" key="1">
    <citation type="journal article" date="2022" name="Mol. Ecol. Resour.">
        <title>The genomes of chicory, endive, great burdock and yacon provide insights into Asteraceae palaeo-polyploidization history and plant inulin production.</title>
        <authorList>
            <person name="Fan W."/>
            <person name="Wang S."/>
            <person name="Wang H."/>
            <person name="Wang A."/>
            <person name="Jiang F."/>
            <person name="Liu H."/>
            <person name="Zhao H."/>
            <person name="Xu D."/>
            <person name="Zhang Y."/>
        </authorList>
    </citation>
    <scope>NUCLEOTIDE SEQUENCE [LARGE SCALE GENOMIC DNA]</scope>
    <source>
        <strain evidence="2">cv. Niubang</strain>
    </source>
</reference>
<dbReference type="Proteomes" id="UP001055879">
    <property type="component" value="Linkage Group LG04"/>
</dbReference>
<proteinExistence type="predicted"/>
<protein>
    <submittedName>
        <fullName evidence="1">Uncharacterized protein</fullName>
    </submittedName>
</protein>
<evidence type="ECO:0000313" key="2">
    <source>
        <dbReference type="Proteomes" id="UP001055879"/>
    </source>
</evidence>
<evidence type="ECO:0000313" key="1">
    <source>
        <dbReference type="EMBL" id="KAI3736331.1"/>
    </source>
</evidence>
<reference evidence="1 2" key="2">
    <citation type="journal article" date="2022" name="Mol. Ecol. Resour.">
        <title>The genomes of chicory, endive, great burdock and yacon provide insights into Asteraceae paleo-polyploidization history and plant inulin production.</title>
        <authorList>
            <person name="Fan W."/>
            <person name="Wang S."/>
            <person name="Wang H."/>
            <person name="Wang A."/>
            <person name="Jiang F."/>
            <person name="Liu H."/>
            <person name="Zhao H."/>
            <person name="Xu D."/>
            <person name="Zhang Y."/>
        </authorList>
    </citation>
    <scope>NUCLEOTIDE SEQUENCE [LARGE SCALE GENOMIC DNA]</scope>
    <source>
        <strain evidence="2">cv. Niubang</strain>
    </source>
</reference>
<gene>
    <name evidence="1" type="ORF">L6452_15870</name>
</gene>